<comment type="caution">
    <text evidence="10">The sequence shown here is derived from an EMBL/GenBank/DDBJ whole genome shotgun (WGS) entry which is preliminary data.</text>
</comment>
<evidence type="ECO:0000256" key="1">
    <source>
        <dbReference type="ARBA" id="ARBA00004571"/>
    </source>
</evidence>
<evidence type="ECO:0000313" key="11">
    <source>
        <dbReference type="Proteomes" id="UP000022433"/>
    </source>
</evidence>
<dbReference type="AlphaFoldDB" id="A0AAN4SJ88"/>
<keyword evidence="10" id="KW-0675">Receptor</keyword>
<dbReference type="PANTHER" id="PTHR30069:SF40">
    <property type="entry name" value="TONB-DEPENDENT RECEPTOR NMB0964-RELATED"/>
    <property type="match status" value="1"/>
</dbReference>
<gene>
    <name evidence="10" type="ORF">M104_1124</name>
</gene>
<keyword evidence="4 8" id="KW-0812">Transmembrane</keyword>
<dbReference type="PROSITE" id="PS52016">
    <property type="entry name" value="TONB_DEPENDENT_REC_3"/>
    <property type="match status" value="1"/>
</dbReference>
<evidence type="ECO:0000256" key="7">
    <source>
        <dbReference type="ARBA" id="ARBA00023237"/>
    </source>
</evidence>
<evidence type="ECO:0000256" key="4">
    <source>
        <dbReference type="ARBA" id="ARBA00022692"/>
    </source>
</evidence>
<evidence type="ECO:0000313" key="10">
    <source>
        <dbReference type="EMBL" id="EYA15829.1"/>
    </source>
</evidence>
<name>A0AAN4SJ88_BACFG</name>
<keyword evidence="7 8" id="KW-0998">Cell outer membrane</keyword>
<protein>
    <submittedName>
        <fullName evidence="10">TonB dependent receptor family protein</fullName>
    </submittedName>
</protein>
<evidence type="ECO:0000256" key="8">
    <source>
        <dbReference type="PROSITE-ProRule" id="PRU01360"/>
    </source>
</evidence>
<keyword evidence="6 8" id="KW-0472">Membrane</keyword>
<dbReference type="InterPro" id="IPR036942">
    <property type="entry name" value="Beta-barrel_TonB_sf"/>
</dbReference>
<evidence type="ECO:0000256" key="2">
    <source>
        <dbReference type="ARBA" id="ARBA00022448"/>
    </source>
</evidence>
<sequence>MGGTRKFNNISYSLGAHHLFSGHWKLTTNFGMAWRAPHVYELYSNGNELGSGMFVRGDSVMNSERSYKWISSISYSGKVFSVHADGYLQWISGYIYDEPQKENITVISGAYPIFQYRQTPAFFRGMDFDFHFMPADSWDYHLTASFIRANERTTGNYLPYIPPFRLNHELSWNHRTRSHFRLRLGVRHRFVAKQTRFDPDTDLIPYTPPAYHLFGADVDLECPVRCGHILRFMISADNILNKEYKEYTNRSRYYAHDMGRDVRCGVSWSF</sequence>
<dbReference type="InterPro" id="IPR039426">
    <property type="entry name" value="TonB-dep_rcpt-like"/>
</dbReference>
<dbReference type="PANTHER" id="PTHR30069">
    <property type="entry name" value="TONB-DEPENDENT OUTER MEMBRANE RECEPTOR"/>
    <property type="match status" value="1"/>
</dbReference>
<evidence type="ECO:0000259" key="9">
    <source>
        <dbReference type="Pfam" id="PF00593"/>
    </source>
</evidence>
<keyword evidence="5" id="KW-0798">TonB box</keyword>
<evidence type="ECO:0000256" key="6">
    <source>
        <dbReference type="ARBA" id="ARBA00023136"/>
    </source>
</evidence>
<dbReference type="Gene3D" id="2.40.170.20">
    <property type="entry name" value="TonB-dependent receptor, beta-barrel domain"/>
    <property type="match status" value="1"/>
</dbReference>
<feature type="domain" description="TonB-dependent receptor-like beta-barrel" evidence="9">
    <location>
        <begin position="4"/>
        <end position="218"/>
    </location>
</feature>
<comment type="subcellular location">
    <subcellularLocation>
        <location evidence="1 8">Cell outer membrane</location>
        <topology evidence="1 8">Multi-pass membrane protein</topology>
    </subcellularLocation>
</comment>
<proteinExistence type="inferred from homology"/>
<dbReference type="InterPro" id="IPR000531">
    <property type="entry name" value="Beta-barrel_TonB"/>
</dbReference>
<dbReference type="SUPFAM" id="SSF56935">
    <property type="entry name" value="Porins"/>
    <property type="match status" value="1"/>
</dbReference>
<dbReference type="Proteomes" id="UP000022433">
    <property type="component" value="Unassembled WGS sequence"/>
</dbReference>
<dbReference type="GO" id="GO:0009279">
    <property type="term" value="C:cell outer membrane"/>
    <property type="evidence" value="ECO:0007669"/>
    <property type="project" value="UniProtKB-SubCell"/>
</dbReference>
<reference evidence="10 11" key="1">
    <citation type="submission" date="2014-02" db="EMBL/GenBank/DDBJ databases">
        <authorList>
            <person name="Sears C."/>
            <person name="Carroll K."/>
            <person name="Sack B.R."/>
            <person name="Qadri F."/>
            <person name="Myers L.L."/>
            <person name="Chung G.-T."/>
            <person name="Escheverria P."/>
            <person name="Fraser C.M."/>
            <person name="Sadzewicz L."/>
            <person name="Shefchek K.A."/>
            <person name="Tallon L."/>
            <person name="Das S.P."/>
            <person name="Daugherty S."/>
            <person name="Mongodin E.F."/>
        </authorList>
    </citation>
    <scope>NUCLEOTIDE SEQUENCE [LARGE SCALE GENOMIC DNA]</scope>
    <source>
        <strain evidence="10 11">1007-1-F #10</strain>
    </source>
</reference>
<accession>A0AAN4SJ88</accession>
<evidence type="ECO:0000256" key="3">
    <source>
        <dbReference type="ARBA" id="ARBA00022452"/>
    </source>
</evidence>
<keyword evidence="3 8" id="KW-1134">Transmembrane beta strand</keyword>
<comment type="similarity">
    <text evidence="8">Belongs to the TonB-dependent receptor family.</text>
</comment>
<dbReference type="GO" id="GO:0015344">
    <property type="term" value="F:siderophore uptake transmembrane transporter activity"/>
    <property type="evidence" value="ECO:0007669"/>
    <property type="project" value="TreeGrafter"/>
</dbReference>
<dbReference type="EMBL" id="JGEA01000014">
    <property type="protein sequence ID" value="EYA15829.1"/>
    <property type="molecule type" value="Genomic_DNA"/>
</dbReference>
<organism evidence="10 11">
    <name type="scientific">Bacteroides fragilis str. 1007-1-F #10</name>
    <dbReference type="NCBI Taxonomy" id="1339295"/>
    <lineage>
        <taxon>Bacteria</taxon>
        <taxon>Pseudomonadati</taxon>
        <taxon>Bacteroidota</taxon>
        <taxon>Bacteroidia</taxon>
        <taxon>Bacteroidales</taxon>
        <taxon>Bacteroidaceae</taxon>
        <taxon>Bacteroides</taxon>
    </lineage>
</organism>
<keyword evidence="2 8" id="KW-0813">Transport</keyword>
<dbReference type="GO" id="GO:0044718">
    <property type="term" value="P:siderophore transmembrane transport"/>
    <property type="evidence" value="ECO:0007669"/>
    <property type="project" value="TreeGrafter"/>
</dbReference>
<dbReference type="Pfam" id="PF00593">
    <property type="entry name" value="TonB_dep_Rec_b-barrel"/>
    <property type="match status" value="1"/>
</dbReference>
<evidence type="ECO:0000256" key="5">
    <source>
        <dbReference type="ARBA" id="ARBA00023077"/>
    </source>
</evidence>